<evidence type="ECO:0000313" key="1">
    <source>
        <dbReference type="EMBL" id="GBN67428.1"/>
    </source>
</evidence>
<accession>A0A4Y2QVR6</accession>
<keyword evidence="2" id="KW-1185">Reference proteome</keyword>
<evidence type="ECO:0000313" key="2">
    <source>
        <dbReference type="Proteomes" id="UP000499080"/>
    </source>
</evidence>
<protein>
    <recommendedName>
        <fullName evidence="3">CRAL-TRIO domain-containing protein</fullName>
    </recommendedName>
</protein>
<dbReference type="Proteomes" id="UP000499080">
    <property type="component" value="Unassembled WGS sequence"/>
</dbReference>
<evidence type="ECO:0008006" key="3">
    <source>
        <dbReference type="Google" id="ProtNLM"/>
    </source>
</evidence>
<dbReference type="AlphaFoldDB" id="A0A4Y2QVR6"/>
<reference evidence="1 2" key="1">
    <citation type="journal article" date="2019" name="Sci. Rep.">
        <title>Orb-weaving spider Araneus ventricosus genome elucidates the spidroin gene catalogue.</title>
        <authorList>
            <person name="Kono N."/>
            <person name="Nakamura H."/>
            <person name="Ohtoshi R."/>
            <person name="Moran D.A.P."/>
            <person name="Shinohara A."/>
            <person name="Yoshida Y."/>
            <person name="Fujiwara M."/>
            <person name="Mori M."/>
            <person name="Tomita M."/>
            <person name="Arakawa K."/>
        </authorList>
    </citation>
    <scope>NUCLEOTIDE SEQUENCE [LARGE SCALE GENOMIC DNA]</scope>
</reference>
<dbReference type="SUPFAM" id="SSF52087">
    <property type="entry name" value="CRAL/TRIO domain"/>
    <property type="match status" value="1"/>
</dbReference>
<comment type="caution">
    <text evidence="1">The sequence shown here is derived from an EMBL/GenBank/DDBJ whole genome shotgun (WGS) entry which is preliminary data.</text>
</comment>
<organism evidence="1 2">
    <name type="scientific">Araneus ventricosus</name>
    <name type="common">Orbweaver spider</name>
    <name type="synonym">Epeira ventricosa</name>
    <dbReference type="NCBI Taxonomy" id="182803"/>
    <lineage>
        <taxon>Eukaryota</taxon>
        <taxon>Metazoa</taxon>
        <taxon>Ecdysozoa</taxon>
        <taxon>Arthropoda</taxon>
        <taxon>Chelicerata</taxon>
        <taxon>Arachnida</taxon>
        <taxon>Araneae</taxon>
        <taxon>Araneomorphae</taxon>
        <taxon>Entelegynae</taxon>
        <taxon>Araneoidea</taxon>
        <taxon>Araneidae</taxon>
        <taxon>Araneus</taxon>
    </lineage>
</organism>
<dbReference type="OrthoDB" id="6432774at2759"/>
<proteinExistence type="predicted"/>
<name>A0A4Y2QVR6_ARAVE</name>
<gene>
    <name evidence="1" type="ORF">AVEN_106647_1</name>
</gene>
<dbReference type="InterPro" id="IPR036865">
    <property type="entry name" value="CRAL-TRIO_dom_sf"/>
</dbReference>
<dbReference type="EMBL" id="BGPR01014961">
    <property type="protein sequence ID" value="GBN67428.1"/>
    <property type="molecule type" value="Genomic_DNA"/>
</dbReference>
<dbReference type="Gene3D" id="3.40.525.10">
    <property type="entry name" value="CRAL-TRIO lipid binding domain"/>
    <property type="match status" value="1"/>
</dbReference>
<sequence>MLRLPETGSEKSTLLFMLKENNFLIVVFHSSPQGLFDYFPRSVLPTEYGGTLQDNATEDWMKTANKFHEEYTIEGQPNFY</sequence>